<dbReference type="GO" id="GO:0008168">
    <property type="term" value="F:methyltransferase activity"/>
    <property type="evidence" value="ECO:0007669"/>
    <property type="project" value="InterPro"/>
</dbReference>
<keyword evidence="5" id="KW-0170">Cobalt</keyword>
<dbReference type="GO" id="GO:0005506">
    <property type="term" value="F:iron ion binding"/>
    <property type="evidence" value="ECO:0007669"/>
    <property type="project" value="InterPro"/>
</dbReference>
<feature type="non-terminal residue" evidence="7">
    <location>
        <position position="427"/>
    </location>
</feature>
<dbReference type="NCBIfam" id="NF003195">
    <property type="entry name" value="PRK04165.1"/>
    <property type="match status" value="1"/>
</dbReference>
<dbReference type="AlphaFoldDB" id="X1S1B6"/>
<organism evidence="7">
    <name type="scientific">marine sediment metagenome</name>
    <dbReference type="NCBI Taxonomy" id="412755"/>
    <lineage>
        <taxon>unclassified sequences</taxon>
        <taxon>metagenomes</taxon>
        <taxon>ecological metagenomes</taxon>
    </lineage>
</organism>
<evidence type="ECO:0000256" key="1">
    <source>
        <dbReference type="ARBA" id="ARBA00022485"/>
    </source>
</evidence>
<gene>
    <name evidence="7" type="ORF">S12H4_02935</name>
</gene>
<dbReference type="SUPFAM" id="SSF51717">
    <property type="entry name" value="Dihydropteroate synthetase-like"/>
    <property type="match status" value="1"/>
</dbReference>
<sequence>MPLTGIEIFKLLPKTNCGECGVPTCLAFAMNLAAGKAELSACPYVSEEARAKLEEASAPPIKPVTIGVGDRALKVGGETVMFRHEKRFENPPGFAILITNTMEESEIDARLERSKLQYERVGLTLRPELVAVRDDSGDAKKFEAVVSKAKQNSDCGIILMSSNPDVLAAGLKVCADRKPLIYAATGDNLDRMAELAKENSCPVAVKAANLEELTQLTTKLTEAGVKDIVLDPGSRTLRRAFEDQIFIRSAALNKKFRPLGFPTIVLPCEMTDDPMKEAIIASVFVAKYGGIIVLSDFQGHSLFPLLVERLNIYTDPQRPLATTEGIYEIGGPDENSPVLITSNFSLTYFIVSGEIEASKVPSYLLVKDTEGLSVMTAWAAGKFVADAIAPFVKKSGIRDKGKSVTSCVVLTTHVISSSPALRAGPIL</sequence>
<proteinExistence type="predicted"/>
<dbReference type="Gene3D" id="3.40.50.11600">
    <property type="match status" value="1"/>
</dbReference>
<evidence type="ECO:0000313" key="7">
    <source>
        <dbReference type="EMBL" id="GAI69245.1"/>
    </source>
</evidence>
<evidence type="ECO:0000256" key="5">
    <source>
        <dbReference type="ARBA" id="ARBA00023285"/>
    </source>
</evidence>
<protein>
    <recommendedName>
        <fullName evidence="6">4Fe-4S domain-containing protein</fullName>
    </recommendedName>
</protein>
<keyword evidence="4" id="KW-0411">Iron-sulfur</keyword>
<dbReference type="Pfam" id="PF03599">
    <property type="entry name" value="CdhD"/>
    <property type="match status" value="1"/>
</dbReference>
<dbReference type="PANTHER" id="PTHR36214:SF3">
    <property type="entry name" value="ACETYL-COA DECARBONYLASE_SYNTHASE COMPLEX SUBUNIT GAMMA"/>
    <property type="match status" value="1"/>
</dbReference>
<accession>X1S1B6</accession>
<keyword evidence="2" id="KW-0479">Metal-binding</keyword>
<dbReference type="Gene3D" id="3.20.20.20">
    <property type="entry name" value="Dihydropteroate synthase-like"/>
    <property type="match status" value="1"/>
</dbReference>
<name>X1S1B6_9ZZZZ</name>
<keyword evidence="3" id="KW-0408">Iron</keyword>
<evidence type="ECO:0000259" key="6">
    <source>
        <dbReference type="PROSITE" id="PS51656"/>
    </source>
</evidence>
<dbReference type="PIRSF" id="PIRSF000376">
    <property type="entry name" value="AcCoA_decarb_gamma"/>
    <property type="match status" value="1"/>
</dbReference>
<dbReference type="InterPro" id="IPR051069">
    <property type="entry name" value="ACDS_complex_subunit"/>
</dbReference>
<dbReference type="PROSITE" id="PS51656">
    <property type="entry name" value="4FE4S"/>
    <property type="match status" value="1"/>
</dbReference>
<feature type="domain" description="4Fe-4S" evidence="6">
    <location>
        <begin position="1"/>
        <end position="59"/>
    </location>
</feature>
<dbReference type="EMBL" id="BARW01000774">
    <property type="protein sequence ID" value="GAI69245.1"/>
    <property type="molecule type" value="Genomic_DNA"/>
</dbReference>
<evidence type="ECO:0000256" key="3">
    <source>
        <dbReference type="ARBA" id="ARBA00023004"/>
    </source>
</evidence>
<dbReference type="InterPro" id="IPR016041">
    <property type="entry name" value="Ac-CoA_synth_d_su_TIM-brl"/>
</dbReference>
<evidence type="ECO:0000256" key="2">
    <source>
        <dbReference type="ARBA" id="ARBA00022723"/>
    </source>
</evidence>
<keyword evidence="1" id="KW-0004">4Fe-4S</keyword>
<comment type="caution">
    <text evidence="7">The sequence shown here is derived from an EMBL/GenBank/DDBJ whole genome shotgun (WGS) entry which is preliminary data.</text>
</comment>
<dbReference type="Pfam" id="PF04060">
    <property type="entry name" value="FeS"/>
    <property type="match status" value="1"/>
</dbReference>
<dbReference type="InterPro" id="IPR016218">
    <property type="entry name" value="AcylCoA_decarb/synth_gsu"/>
</dbReference>
<dbReference type="PANTHER" id="PTHR36214">
    <property type="match status" value="1"/>
</dbReference>
<dbReference type="GO" id="GO:0046356">
    <property type="term" value="P:acetyl-CoA catabolic process"/>
    <property type="evidence" value="ECO:0007669"/>
    <property type="project" value="InterPro"/>
</dbReference>
<dbReference type="InterPro" id="IPR007202">
    <property type="entry name" value="4Fe-4S_dom"/>
</dbReference>
<dbReference type="GO" id="GO:0051539">
    <property type="term" value="F:4 iron, 4 sulfur cluster binding"/>
    <property type="evidence" value="ECO:0007669"/>
    <property type="project" value="UniProtKB-KW"/>
</dbReference>
<evidence type="ECO:0000256" key="4">
    <source>
        <dbReference type="ARBA" id="ARBA00023014"/>
    </source>
</evidence>
<reference evidence="7" key="1">
    <citation type="journal article" date="2014" name="Front. Microbiol.">
        <title>High frequency of phylogenetically diverse reductive dehalogenase-homologous genes in deep subseafloor sedimentary metagenomes.</title>
        <authorList>
            <person name="Kawai M."/>
            <person name="Futagami T."/>
            <person name="Toyoda A."/>
            <person name="Takaki Y."/>
            <person name="Nishi S."/>
            <person name="Hori S."/>
            <person name="Arai W."/>
            <person name="Tsubouchi T."/>
            <person name="Morono Y."/>
            <person name="Uchiyama I."/>
            <person name="Ito T."/>
            <person name="Fujiyama A."/>
            <person name="Inagaki F."/>
            <person name="Takami H."/>
        </authorList>
    </citation>
    <scope>NUCLEOTIDE SEQUENCE</scope>
    <source>
        <strain evidence="7">Expedition CK06-06</strain>
    </source>
</reference>
<dbReference type="InterPro" id="IPR011005">
    <property type="entry name" value="Dihydropteroate_synth-like_sf"/>
</dbReference>